<proteinExistence type="predicted"/>
<keyword evidence="2" id="KW-1185">Reference proteome</keyword>
<reference evidence="1 2" key="1">
    <citation type="submission" date="2014-06" db="EMBL/GenBank/DDBJ databases">
        <authorList>
            <person name="Swart Estienne"/>
        </authorList>
    </citation>
    <scope>NUCLEOTIDE SEQUENCE [LARGE SCALE GENOMIC DNA]</scope>
    <source>
        <strain evidence="1 2">130c</strain>
    </source>
</reference>
<dbReference type="InParanoid" id="A0A078AHE2"/>
<dbReference type="Proteomes" id="UP000039865">
    <property type="component" value="Unassembled WGS sequence"/>
</dbReference>
<dbReference type="AlphaFoldDB" id="A0A078AHE2"/>
<gene>
    <name evidence="1" type="primary">Contig17238.g18354</name>
    <name evidence="1" type="ORF">STYLEM_9918</name>
</gene>
<dbReference type="EMBL" id="CCKQ01009431">
    <property type="protein sequence ID" value="CDW80912.1"/>
    <property type="molecule type" value="Genomic_DNA"/>
</dbReference>
<protein>
    <submittedName>
        <fullName evidence="1">Uncharacterized protein</fullName>
    </submittedName>
</protein>
<organism evidence="1 2">
    <name type="scientific">Stylonychia lemnae</name>
    <name type="common">Ciliate</name>
    <dbReference type="NCBI Taxonomy" id="5949"/>
    <lineage>
        <taxon>Eukaryota</taxon>
        <taxon>Sar</taxon>
        <taxon>Alveolata</taxon>
        <taxon>Ciliophora</taxon>
        <taxon>Intramacronucleata</taxon>
        <taxon>Spirotrichea</taxon>
        <taxon>Stichotrichia</taxon>
        <taxon>Sporadotrichida</taxon>
        <taxon>Oxytrichidae</taxon>
        <taxon>Stylonychinae</taxon>
        <taxon>Stylonychia</taxon>
    </lineage>
</organism>
<sequence length="567" mass="66703">MKNFLKGQNHNVLSIENCKKEELIQKVESFSQEIDKRSYQLLVYFSGKCKIKDKKNGNHDYLCYLGNEAVDLKQELNSIFKGYNFRYQFIYDAYLTDISFEEQKLMREVCWTLVNDKVNNVDQFCMIHSSTYYKFKNFEIKPSCSYSTDMLLYILRDPNNLSKITRADQFHLISIFKTYSEVLTYPEYSKDFADFYKDMIAMKGYIADTKQKQAIEEMKIIEESPDQIKLLDYGKKGAGKLIDQLIIDYEGDISNKFCEPDQCLLLPGQREIQWIRFIYNDLNSKQNFMVLWSTDQVFLVDLLENKIIYTQKFTGDYIYAVAFVQGIRILGLLYEFNHQPYLINIDTLKEYKVETNYQGSYLAISQYLSKYLVLAPNNDNLLFYHDVNNKMLIAGKLSLQKSQIFRDLICYKNYIIVLKTNEYNHAQVQIAVYVMQTQPNEGSNQAFVVGLIYDHRYCGEVSTKLAPSMPFNLILNKDRYCQLSLIEFQKKFTIKTQSAGVILHNTTNSISKDLYRSMHELDRNFKFVEFDQDDKSCFYTIISSGGQNHLTRFRIDSQLLDIFKKQE</sequence>
<name>A0A078AHE2_STYLE</name>
<evidence type="ECO:0000313" key="1">
    <source>
        <dbReference type="EMBL" id="CDW80912.1"/>
    </source>
</evidence>
<evidence type="ECO:0000313" key="2">
    <source>
        <dbReference type="Proteomes" id="UP000039865"/>
    </source>
</evidence>
<accession>A0A078AHE2</accession>